<feature type="compositionally biased region" description="Polar residues" evidence="1">
    <location>
        <begin position="610"/>
        <end position="621"/>
    </location>
</feature>
<evidence type="ECO:0000313" key="3">
    <source>
        <dbReference type="Proteomes" id="UP001172102"/>
    </source>
</evidence>
<feature type="region of interest" description="Disordered" evidence="1">
    <location>
        <begin position="51"/>
        <end position="361"/>
    </location>
</feature>
<feature type="region of interest" description="Disordered" evidence="1">
    <location>
        <begin position="392"/>
        <end position="412"/>
    </location>
</feature>
<gene>
    <name evidence="2" type="ORF">B0H67DRAFT_643965</name>
</gene>
<feature type="region of interest" description="Disordered" evidence="1">
    <location>
        <begin position="580"/>
        <end position="621"/>
    </location>
</feature>
<comment type="caution">
    <text evidence="2">The sequence shown here is derived from an EMBL/GenBank/DDBJ whole genome shotgun (WGS) entry which is preliminary data.</text>
</comment>
<dbReference type="Proteomes" id="UP001172102">
    <property type="component" value="Unassembled WGS sequence"/>
</dbReference>
<evidence type="ECO:0000313" key="2">
    <source>
        <dbReference type="EMBL" id="KAK0720750.1"/>
    </source>
</evidence>
<accession>A0AA40ARN6</accession>
<protein>
    <submittedName>
        <fullName evidence="2">Uncharacterized protein</fullName>
    </submittedName>
</protein>
<feature type="compositionally biased region" description="Polar residues" evidence="1">
    <location>
        <begin position="322"/>
        <end position="343"/>
    </location>
</feature>
<proteinExistence type="predicted"/>
<reference evidence="2" key="1">
    <citation type="submission" date="2023-06" db="EMBL/GenBank/DDBJ databases">
        <title>Genome-scale phylogeny and comparative genomics of the fungal order Sordariales.</title>
        <authorList>
            <consortium name="Lawrence Berkeley National Laboratory"/>
            <person name="Hensen N."/>
            <person name="Bonometti L."/>
            <person name="Westerberg I."/>
            <person name="Brannstrom I.O."/>
            <person name="Guillou S."/>
            <person name="Cros-Aarteil S."/>
            <person name="Calhoun S."/>
            <person name="Haridas S."/>
            <person name="Kuo A."/>
            <person name="Mondo S."/>
            <person name="Pangilinan J."/>
            <person name="Riley R."/>
            <person name="Labutti K."/>
            <person name="Andreopoulos B."/>
            <person name="Lipzen A."/>
            <person name="Chen C."/>
            <person name="Yanf M."/>
            <person name="Daum C."/>
            <person name="Ng V."/>
            <person name="Clum A."/>
            <person name="Steindorff A."/>
            <person name="Ohm R."/>
            <person name="Martin F."/>
            <person name="Silar P."/>
            <person name="Natvig D."/>
            <person name="Lalanne C."/>
            <person name="Gautier V."/>
            <person name="Ament-Velasquez S.L."/>
            <person name="Kruys A."/>
            <person name="Hutchinson M.I."/>
            <person name="Powell A.J."/>
            <person name="Barry K."/>
            <person name="Miller A.N."/>
            <person name="Grigoriev I.V."/>
            <person name="Debuchy R."/>
            <person name="Gladieux P."/>
            <person name="Thoren M.H."/>
            <person name="Johannesson H."/>
        </authorList>
    </citation>
    <scope>NUCLEOTIDE SEQUENCE</scope>
    <source>
        <strain evidence="2">SMH4607-1</strain>
    </source>
</reference>
<feature type="region of interest" description="Disordered" evidence="1">
    <location>
        <begin position="1"/>
        <end position="25"/>
    </location>
</feature>
<dbReference type="AlphaFoldDB" id="A0AA40ARN6"/>
<organism evidence="2 3">
    <name type="scientific">Lasiosphaeris hirsuta</name>
    <dbReference type="NCBI Taxonomy" id="260670"/>
    <lineage>
        <taxon>Eukaryota</taxon>
        <taxon>Fungi</taxon>
        <taxon>Dikarya</taxon>
        <taxon>Ascomycota</taxon>
        <taxon>Pezizomycotina</taxon>
        <taxon>Sordariomycetes</taxon>
        <taxon>Sordariomycetidae</taxon>
        <taxon>Sordariales</taxon>
        <taxon>Lasiosphaeriaceae</taxon>
        <taxon>Lasiosphaeris</taxon>
    </lineage>
</organism>
<sequence length="621" mass="67180">MASSSGVARYHDPEDNPHNHDQLRCSAPRCQEWCRRSEIMCSAHLANIDSITDSGSTRTSNSASAPPSGPQPGQGRPAALGTGHQPHATINKNKLLAEADVGGRPQILRRKTAGQTPFAPAQHTSKQPMPTLGEHSTVSRASPKPTNGDADLSASAVPNRHSQDGEPTRKRPRLSPSSWVSPETQPNGPEVPSRTKSYPAPGSKPAKGPDAQTIRNTSSLHAQPPGKQYEAEAVNGVKPSKARKLNTAKLSVSKQPVRKMAPAIRSFTFIESPEGDPPPVERPPEAKGPPVNGAEASGSQKSDEDSLTFNKELQSFWMRKNQPGNSSAIQESTAPVATHSSRAATLAGGRDHRDHDRKSTAERCTTADLLVRTQEDIERVLDQAARKLGSSQSFYEERRTNGIPFPKLKPLPLPANRAEQNGARQLDPIYTSAFEFRQEQRTSGTRKQMDESFFDALIYSQEGAATPPPQVQVFLPAEPTTTPQERRPSEVPPDEPYFADIDPRVHWMQPHSAEWHAAKAGEIKARGGRKANFGKAAARLRQQRLRGETVTSKDVLPLKIQENPAWVKCLEVLGEIPDEEGQVNGSVASGPPALIATTAGRRKPGLGKRTVSNGHSNGSKG</sequence>
<feature type="compositionally biased region" description="Low complexity" evidence="1">
    <location>
        <begin position="60"/>
        <end position="81"/>
    </location>
</feature>
<keyword evidence="3" id="KW-1185">Reference proteome</keyword>
<feature type="compositionally biased region" description="Polar residues" evidence="1">
    <location>
        <begin position="122"/>
        <end position="140"/>
    </location>
</feature>
<evidence type="ECO:0000256" key="1">
    <source>
        <dbReference type="SAM" id="MobiDB-lite"/>
    </source>
</evidence>
<feature type="compositionally biased region" description="Basic and acidic residues" evidence="1">
    <location>
        <begin position="349"/>
        <end position="361"/>
    </location>
</feature>
<name>A0AA40ARN6_9PEZI</name>
<feature type="compositionally biased region" description="Basic and acidic residues" evidence="1">
    <location>
        <begin position="9"/>
        <end position="23"/>
    </location>
</feature>
<feature type="compositionally biased region" description="Polar residues" evidence="1">
    <location>
        <begin position="175"/>
        <end position="187"/>
    </location>
</feature>
<dbReference type="EMBL" id="JAUKUA010000003">
    <property type="protein sequence ID" value="KAK0720750.1"/>
    <property type="molecule type" value="Genomic_DNA"/>
</dbReference>